<gene>
    <name evidence="1" type="ORF">VTAP4600_A2594</name>
</gene>
<dbReference type="InterPro" id="IPR045508">
    <property type="entry name" value="DUF6482"/>
</dbReference>
<proteinExistence type="predicted"/>
<dbReference type="EMBL" id="LT960611">
    <property type="protein sequence ID" value="SON50567.1"/>
    <property type="molecule type" value="Genomic_DNA"/>
</dbReference>
<protein>
    <submittedName>
        <fullName evidence="1">Uncharacterized protein</fullName>
    </submittedName>
</protein>
<dbReference type="KEGG" id="vta:A2594"/>
<reference evidence="1 2" key="1">
    <citation type="submission" date="2017-10" db="EMBL/GenBank/DDBJ databases">
        <authorList>
            <person name="Banno H."/>
            <person name="Chua N.-H."/>
        </authorList>
    </citation>
    <scope>NUCLEOTIDE SEQUENCE [LARGE SCALE GENOMIC DNA]</scope>
    <source>
        <strain evidence="1">Vibrio tapetis CECT4600</strain>
    </source>
</reference>
<organism evidence="1 2">
    <name type="scientific">Vibrio tapetis subsp. tapetis</name>
    <dbReference type="NCBI Taxonomy" id="1671868"/>
    <lineage>
        <taxon>Bacteria</taxon>
        <taxon>Pseudomonadati</taxon>
        <taxon>Pseudomonadota</taxon>
        <taxon>Gammaproteobacteria</taxon>
        <taxon>Vibrionales</taxon>
        <taxon>Vibrionaceae</taxon>
        <taxon>Vibrio</taxon>
    </lineage>
</organism>
<evidence type="ECO:0000313" key="1">
    <source>
        <dbReference type="EMBL" id="SON50567.1"/>
    </source>
</evidence>
<dbReference type="RefSeq" id="WP_102523028.1">
    <property type="nucleotide sequence ID" value="NZ_LT960611.1"/>
</dbReference>
<evidence type="ECO:0000313" key="2">
    <source>
        <dbReference type="Proteomes" id="UP000235828"/>
    </source>
</evidence>
<name>A0A2N8ZF70_9VIBR</name>
<keyword evidence="2" id="KW-1185">Reference proteome</keyword>
<dbReference type="AlphaFoldDB" id="A0A2N8ZF70"/>
<accession>A0A2N8ZF70</accession>
<sequence>MNREQLDHWLHAKHIDHTAEPKIYVISCANLTSYLLAVEYKHHLEPIRLKDEPVHYKSLDQVKEELHRLGVHNAYLRLHNVYDECGSPEMAPYHDIKLAIH</sequence>
<dbReference type="OrthoDB" id="5917296at2"/>
<dbReference type="Proteomes" id="UP000235828">
    <property type="component" value="Chromosome A"/>
</dbReference>
<dbReference type="Pfam" id="PF20090">
    <property type="entry name" value="DUF6482"/>
    <property type="match status" value="1"/>
</dbReference>